<name>A0AAV2QBL9_MEGNR</name>
<organism evidence="1 2">
    <name type="scientific">Meganyctiphanes norvegica</name>
    <name type="common">Northern krill</name>
    <name type="synonym">Thysanopoda norvegica</name>
    <dbReference type="NCBI Taxonomy" id="48144"/>
    <lineage>
        <taxon>Eukaryota</taxon>
        <taxon>Metazoa</taxon>
        <taxon>Ecdysozoa</taxon>
        <taxon>Arthropoda</taxon>
        <taxon>Crustacea</taxon>
        <taxon>Multicrustacea</taxon>
        <taxon>Malacostraca</taxon>
        <taxon>Eumalacostraca</taxon>
        <taxon>Eucarida</taxon>
        <taxon>Euphausiacea</taxon>
        <taxon>Euphausiidae</taxon>
        <taxon>Meganyctiphanes</taxon>
    </lineage>
</organism>
<dbReference type="EMBL" id="CAXKWB010004595">
    <property type="protein sequence ID" value="CAL4074369.1"/>
    <property type="molecule type" value="Genomic_DNA"/>
</dbReference>
<dbReference type="AlphaFoldDB" id="A0AAV2QBL9"/>
<evidence type="ECO:0008006" key="3">
    <source>
        <dbReference type="Google" id="ProtNLM"/>
    </source>
</evidence>
<evidence type="ECO:0000313" key="2">
    <source>
        <dbReference type="Proteomes" id="UP001497623"/>
    </source>
</evidence>
<dbReference type="PANTHER" id="PTHR21243">
    <property type="entry name" value="PROTEIN SCAI"/>
    <property type="match status" value="1"/>
</dbReference>
<sequence>RMKLVRDLVRELSKQIEEYTTTYEPDDQQEWSLVLGEIKSFIDADNTINVLDMDSNTIVLSHRLCTHNTPPLEKATMMSLTLQEILIVGNCNNQVKFSELTIDMFRMLQTLEREPQEDVAPLYDTSPAPTKIPTFENGDRIVNSNKRENPHKYLLYKPTFSQLMVFLASGFKELPANGAMLLYISADGAFSQAKHPQDTSYDFGGVVTNSKRDPEHHSNKRHNVLQLKDMHCFYPGDLYAFTRKPLFLVVDSDNSSVFANMPHYFGQPLVVLMSSQDAPPQFQEQQHRGNLLTLFLHSPLMGMCLLSSLCDIPMNLWEKCQTLVDRFIAESSRLITRSRNIDPYILQFFGDDFLRLLTLRFVFCSTVLRAHRAFKGHQYYPRCHPSLPEGEVLEHANLYAIVLDLAATLDVSHLYYDAHELQ</sequence>
<accession>A0AAV2QBL9</accession>
<dbReference type="Pfam" id="PF12070">
    <property type="entry name" value="SCAI"/>
    <property type="match status" value="1"/>
</dbReference>
<protein>
    <recommendedName>
        <fullName evidence="3">Protein SCAI</fullName>
    </recommendedName>
</protein>
<feature type="non-terminal residue" evidence="1">
    <location>
        <position position="1"/>
    </location>
</feature>
<keyword evidence="2" id="KW-1185">Reference proteome</keyword>
<gene>
    <name evidence="1" type="ORF">MNOR_LOCUS9480</name>
</gene>
<dbReference type="GO" id="GO:0006351">
    <property type="term" value="P:DNA-templated transcription"/>
    <property type="evidence" value="ECO:0007669"/>
    <property type="project" value="InterPro"/>
</dbReference>
<proteinExistence type="predicted"/>
<reference evidence="1 2" key="1">
    <citation type="submission" date="2024-05" db="EMBL/GenBank/DDBJ databases">
        <authorList>
            <person name="Wallberg A."/>
        </authorList>
    </citation>
    <scope>NUCLEOTIDE SEQUENCE [LARGE SCALE GENOMIC DNA]</scope>
</reference>
<dbReference type="GO" id="GO:0003714">
    <property type="term" value="F:transcription corepressor activity"/>
    <property type="evidence" value="ECO:0007669"/>
    <property type="project" value="InterPro"/>
</dbReference>
<comment type="caution">
    <text evidence="1">The sequence shown here is derived from an EMBL/GenBank/DDBJ whole genome shotgun (WGS) entry which is preliminary data.</text>
</comment>
<dbReference type="InterPro" id="IPR022709">
    <property type="entry name" value="SCAI"/>
</dbReference>
<evidence type="ECO:0000313" key="1">
    <source>
        <dbReference type="EMBL" id="CAL4074369.1"/>
    </source>
</evidence>
<dbReference type="Proteomes" id="UP001497623">
    <property type="component" value="Unassembled WGS sequence"/>
</dbReference>